<evidence type="ECO:0000313" key="2">
    <source>
        <dbReference type="EMBL" id="SFN89372.1"/>
    </source>
</evidence>
<reference evidence="3" key="1">
    <citation type="submission" date="2016-10" db="EMBL/GenBank/DDBJ databases">
        <authorList>
            <person name="Varghese N."/>
            <person name="Submissions S."/>
        </authorList>
    </citation>
    <scope>NUCLEOTIDE SEQUENCE [LARGE SCALE GENOMIC DNA]</scope>
    <source>
        <strain evidence="3">DSM 15282</strain>
    </source>
</reference>
<dbReference type="InterPro" id="IPR025567">
    <property type="entry name" value="DUF4332"/>
</dbReference>
<name>A0A1I5CR08_9BACT</name>
<proteinExistence type="predicted"/>
<protein>
    <recommendedName>
        <fullName evidence="1">DUF4332 domain-containing protein</fullName>
    </recommendedName>
</protein>
<dbReference type="EMBL" id="FOVW01000002">
    <property type="protein sequence ID" value="SFN89372.1"/>
    <property type="molecule type" value="Genomic_DNA"/>
</dbReference>
<sequence length="135" mass="14441">MAKSIDAIEGIGPVFKEKLAKAGVKTVEGLLQHGASKSGRKKIADASGIDEGKILDWVNMADLFRINGIASQFAELLKAAGVDTVKELRNRNAENLHAALVKTNAEKKLTRAIPALSRVEDFVAQAKALDPVVTH</sequence>
<dbReference type="AlphaFoldDB" id="A0A1I5CR08"/>
<evidence type="ECO:0000313" key="3">
    <source>
        <dbReference type="Proteomes" id="UP000199564"/>
    </source>
</evidence>
<feature type="domain" description="DUF4332" evidence="1">
    <location>
        <begin position="9"/>
        <end position="129"/>
    </location>
</feature>
<dbReference type="Proteomes" id="UP000199564">
    <property type="component" value="Unassembled WGS sequence"/>
</dbReference>
<dbReference type="RefSeq" id="WP_091650644.1">
    <property type="nucleotide sequence ID" value="NZ_FOVW01000002.1"/>
</dbReference>
<accession>A0A1I5CR08</accession>
<dbReference type="Gene3D" id="1.10.150.20">
    <property type="entry name" value="5' to 3' exonuclease, C-terminal subdomain"/>
    <property type="match status" value="1"/>
</dbReference>
<keyword evidence="3" id="KW-1185">Reference proteome</keyword>
<dbReference type="STRING" id="226506.SAMN04488519_102356"/>
<dbReference type="Pfam" id="PF14229">
    <property type="entry name" value="DUF4332"/>
    <property type="match status" value="1"/>
</dbReference>
<gene>
    <name evidence="2" type="ORF">SAMN04488519_102356</name>
</gene>
<evidence type="ECO:0000259" key="1">
    <source>
        <dbReference type="Pfam" id="PF14229"/>
    </source>
</evidence>
<organism evidence="2 3">
    <name type="scientific">Algoriphagus ornithinivorans</name>
    <dbReference type="NCBI Taxonomy" id="226506"/>
    <lineage>
        <taxon>Bacteria</taxon>
        <taxon>Pseudomonadati</taxon>
        <taxon>Bacteroidota</taxon>
        <taxon>Cytophagia</taxon>
        <taxon>Cytophagales</taxon>
        <taxon>Cyclobacteriaceae</taxon>
        <taxon>Algoriphagus</taxon>
    </lineage>
</organism>